<comment type="caution">
    <text evidence="2">The sequence shown here is derived from an EMBL/GenBank/DDBJ whole genome shotgun (WGS) entry which is preliminary data.</text>
</comment>
<sequence length="103" mass="10672">MSARGGRPGAVLRDAADRGEADGGLVAEQQTAQIACGEGEFRGAVGRGAARAVLRGVQEPAAGRVPVRVGDLDDERAGDGVRPRLQQRRDVQRGAATGSRPAW</sequence>
<feature type="region of interest" description="Disordered" evidence="1">
    <location>
        <begin position="65"/>
        <end position="103"/>
    </location>
</feature>
<accession>A0ABN3WS34</accession>
<dbReference type="Proteomes" id="UP001501102">
    <property type="component" value="Unassembled WGS sequence"/>
</dbReference>
<organism evidence="2 3">
    <name type="scientific">Streptomyces thioluteus</name>
    <dbReference type="NCBI Taxonomy" id="66431"/>
    <lineage>
        <taxon>Bacteria</taxon>
        <taxon>Bacillati</taxon>
        <taxon>Actinomycetota</taxon>
        <taxon>Actinomycetes</taxon>
        <taxon>Kitasatosporales</taxon>
        <taxon>Streptomycetaceae</taxon>
        <taxon>Streptomyces</taxon>
    </lineage>
</organism>
<name>A0ABN3WS34_STRTU</name>
<protein>
    <submittedName>
        <fullName evidence="2">Uncharacterized protein</fullName>
    </submittedName>
</protein>
<keyword evidence="3" id="KW-1185">Reference proteome</keyword>
<feature type="region of interest" description="Disordered" evidence="1">
    <location>
        <begin position="1"/>
        <end position="24"/>
    </location>
</feature>
<evidence type="ECO:0000313" key="3">
    <source>
        <dbReference type="Proteomes" id="UP001501102"/>
    </source>
</evidence>
<proteinExistence type="predicted"/>
<dbReference type="EMBL" id="BAAAXZ010000078">
    <property type="protein sequence ID" value="GAA2924386.1"/>
    <property type="molecule type" value="Genomic_DNA"/>
</dbReference>
<evidence type="ECO:0000313" key="2">
    <source>
        <dbReference type="EMBL" id="GAA2924386.1"/>
    </source>
</evidence>
<evidence type="ECO:0000256" key="1">
    <source>
        <dbReference type="SAM" id="MobiDB-lite"/>
    </source>
</evidence>
<reference evidence="2 3" key="1">
    <citation type="journal article" date="2019" name="Int. J. Syst. Evol. Microbiol.">
        <title>The Global Catalogue of Microorganisms (GCM) 10K type strain sequencing project: providing services to taxonomists for standard genome sequencing and annotation.</title>
        <authorList>
            <consortium name="The Broad Institute Genomics Platform"/>
            <consortium name="The Broad Institute Genome Sequencing Center for Infectious Disease"/>
            <person name="Wu L."/>
            <person name="Ma J."/>
        </authorList>
    </citation>
    <scope>NUCLEOTIDE SEQUENCE [LARGE SCALE GENOMIC DNA]</scope>
    <source>
        <strain evidence="2 3">JCM 4087</strain>
    </source>
</reference>
<gene>
    <name evidence="2" type="ORF">GCM10020221_20450</name>
</gene>
<feature type="compositionally biased region" description="Basic and acidic residues" evidence="1">
    <location>
        <begin position="75"/>
        <end position="92"/>
    </location>
</feature>